<evidence type="ECO:0000313" key="1">
    <source>
        <dbReference type="EMBL" id="CNT91632.1"/>
    </source>
</evidence>
<dbReference type="Proteomes" id="UP000041314">
    <property type="component" value="Unassembled WGS sequence"/>
</dbReference>
<dbReference type="EMBL" id="CQPD01000026">
    <property type="protein sequence ID" value="CNU45009.1"/>
    <property type="molecule type" value="Genomic_DNA"/>
</dbReference>
<dbReference type="EMBL" id="CQPA01000007">
    <property type="protein sequence ID" value="CNT91632.1"/>
    <property type="molecule type" value="Genomic_DNA"/>
</dbReference>
<dbReference type="Proteomes" id="UP000042394">
    <property type="component" value="Unassembled WGS sequence"/>
</dbReference>
<proteinExistence type="predicted"/>
<name>A0A655C2D4_SALET</name>
<sequence length="48" mass="5514">MNSAQSVHMTFAKQIAAFHDFFNKLLKADALPFPFAAFTHAFHRFKQS</sequence>
<reference evidence="3 4" key="1">
    <citation type="submission" date="2015-03" db="EMBL/GenBank/DDBJ databases">
        <authorList>
            <consortium name="Pathogen Informatics"/>
        </authorList>
    </citation>
    <scope>NUCLEOTIDE SEQUENCE [LARGE SCALE GENOMIC DNA]</scope>
    <source>
        <strain evidence="1 3">A1104</strain>
        <strain evidence="2 4">D4891</strain>
    </source>
</reference>
<protein>
    <submittedName>
        <fullName evidence="1">Uncharacterized protein</fullName>
    </submittedName>
</protein>
<gene>
    <name evidence="1" type="ORF">ERS008198_01420</name>
    <name evidence="2" type="ORF">ERS008207_02729</name>
</gene>
<evidence type="ECO:0000313" key="3">
    <source>
        <dbReference type="Proteomes" id="UP000041314"/>
    </source>
</evidence>
<organism evidence="1 3">
    <name type="scientific">Salmonella enterica subsp. enterica serovar Bovismorbificans</name>
    <dbReference type="NCBI Taxonomy" id="58097"/>
    <lineage>
        <taxon>Bacteria</taxon>
        <taxon>Pseudomonadati</taxon>
        <taxon>Pseudomonadota</taxon>
        <taxon>Gammaproteobacteria</taxon>
        <taxon>Enterobacterales</taxon>
        <taxon>Enterobacteriaceae</taxon>
        <taxon>Salmonella</taxon>
    </lineage>
</organism>
<evidence type="ECO:0000313" key="4">
    <source>
        <dbReference type="Proteomes" id="UP000042394"/>
    </source>
</evidence>
<dbReference type="AlphaFoldDB" id="A0A655C2D4"/>
<evidence type="ECO:0000313" key="2">
    <source>
        <dbReference type="EMBL" id="CNU45009.1"/>
    </source>
</evidence>
<accession>A0A655C2D4</accession>